<accession>A0ACC1DAF1</accession>
<sequence length="51" mass="5623">MQVNEYTKTANANVEDIAGDRLSYNLAVDRNCLVSIVWVRKPGSGLRCPGK</sequence>
<reference evidence="1 2" key="1">
    <citation type="journal article" date="2021" name="Front. Genet.">
        <title>Chromosome-Level Genome Assembly Reveals Significant Gene Expansion in the Toll and IMD Signaling Pathways of Dendrolimus kikuchii.</title>
        <authorList>
            <person name="Zhou J."/>
            <person name="Wu P."/>
            <person name="Xiong Z."/>
            <person name="Liu N."/>
            <person name="Zhao N."/>
            <person name="Ji M."/>
            <person name="Qiu Y."/>
            <person name="Yang B."/>
        </authorList>
    </citation>
    <scope>NUCLEOTIDE SEQUENCE [LARGE SCALE GENOMIC DNA]</scope>
    <source>
        <strain evidence="1">Ann1</strain>
    </source>
</reference>
<comment type="caution">
    <text evidence="1">The sequence shown here is derived from an EMBL/GenBank/DDBJ whole genome shotgun (WGS) entry which is preliminary data.</text>
</comment>
<evidence type="ECO:0000313" key="2">
    <source>
        <dbReference type="Proteomes" id="UP000824533"/>
    </source>
</evidence>
<dbReference type="Proteomes" id="UP000824533">
    <property type="component" value="Linkage Group LG05"/>
</dbReference>
<evidence type="ECO:0000313" key="1">
    <source>
        <dbReference type="EMBL" id="KAJ0180842.1"/>
    </source>
</evidence>
<dbReference type="EMBL" id="CM034391">
    <property type="protein sequence ID" value="KAJ0180842.1"/>
    <property type="molecule type" value="Genomic_DNA"/>
</dbReference>
<keyword evidence="2" id="KW-1185">Reference proteome</keyword>
<gene>
    <name evidence="1" type="ORF">K1T71_002927</name>
</gene>
<protein>
    <submittedName>
        <fullName evidence="1">Uncharacterized protein</fullName>
    </submittedName>
</protein>
<organism evidence="1 2">
    <name type="scientific">Dendrolimus kikuchii</name>
    <dbReference type="NCBI Taxonomy" id="765133"/>
    <lineage>
        <taxon>Eukaryota</taxon>
        <taxon>Metazoa</taxon>
        <taxon>Ecdysozoa</taxon>
        <taxon>Arthropoda</taxon>
        <taxon>Hexapoda</taxon>
        <taxon>Insecta</taxon>
        <taxon>Pterygota</taxon>
        <taxon>Neoptera</taxon>
        <taxon>Endopterygota</taxon>
        <taxon>Lepidoptera</taxon>
        <taxon>Glossata</taxon>
        <taxon>Ditrysia</taxon>
        <taxon>Bombycoidea</taxon>
        <taxon>Lasiocampidae</taxon>
        <taxon>Dendrolimus</taxon>
    </lineage>
</organism>
<name>A0ACC1DAF1_9NEOP</name>
<proteinExistence type="predicted"/>